<evidence type="ECO:0000259" key="1">
    <source>
        <dbReference type="Pfam" id="PF08100"/>
    </source>
</evidence>
<protein>
    <recommendedName>
        <fullName evidence="1">O-methyltransferase dimerisation domain-containing protein</fullName>
    </recommendedName>
</protein>
<evidence type="ECO:0000313" key="2">
    <source>
        <dbReference type="EMBL" id="GHH56317.1"/>
    </source>
</evidence>
<dbReference type="InterPro" id="IPR036390">
    <property type="entry name" value="WH_DNA-bd_sf"/>
</dbReference>
<gene>
    <name evidence="2" type="ORF">GCM10017774_74190</name>
</gene>
<keyword evidence="3" id="KW-1185">Reference proteome</keyword>
<accession>A0ABQ3MRQ1</accession>
<reference evidence="3" key="1">
    <citation type="journal article" date="2019" name="Int. J. Syst. Evol. Microbiol.">
        <title>The Global Catalogue of Microorganisms (GCM) 10K type strain sequencing project: providing services to taxonomists for standard genome sequencing and annotation.</title>
        <authorList>
            <consortium name="The Broad Institute Genomics Platform"/>
            <consortium name="The Broad Institute Genome Sequencing Center for Infectious Disease"/>
            <person name="Wu L."/>
            <person name="Ma J."/>
        </authorList>
    </citation>
    <scope>NUCLEOTIDE SEQUENCE [LARGE SCALE GENOMIC DNA]</scope>
    <source>
        <strain evidence="3">CGMCC 4.7367</strain>
    </source>
</reference>
<name>A0ABQ3MRQ1_9PSEU</name>
<proteinExistence type="predicted"/>
<dbReference type="Proteomes" id="UP000605568">
    <property type="component" value="Unassembled WGS sequence"/>
</dbReference>
<dbReference type="SUPFAM" id="SSF46785">
    <property type="entry name" value="Winged helix' DNA-binding domain"/>
    <property type="match status" value="1"/>
</dbReference>
<evidence type="ECO:0000313" key="3">
    <source>
        <dbReference type="Proteomes" id="UP000605568"/>
    </source>
</evidence>
<dbReference type="InterPro" id="IPR036388">
    <property type="entry name" value="WH-like_DNA-bd_sf"/>
</dbReference>
<comment type="caution">
    <text evidence="2">The sequence shown here is derived from an EMBL/GenBank/DDBJ whole genome shotgun (WGS) entry which is preliminary data.</text>
</comment>
<organism evidence="2 3">
    <name type="scientific">Lentzea cavernae</name>
    <dbReference type="NCBI Taxonomy" id="2020703"/>
    <lineage>
        <taxon>Bacteria</taxon>
        <taxon>Bacillati</taxon>
        <taxon>Actinomycetota</taxon>
        <taxon>Actinomycetes</taxon>
        <taxon>Pseudonocardiales</taxon>
        <taxon>Pseudonocardiaceae</taxon>
        <taxon>Lentzea</taxon>
    </lineage>
</organism>
<dbReference type="EMBL" id="BNAR01000016">
    <property type="protein sequence ID" value="GHH56317.1"/>
    <property type="molecule type" value="Genomic_DNA"/>
</dbReference>
<feature type="domain" description="O-methyltransferase dimerisation" evidence="1">
    <location>
        <begin position="1"/>
        <end position="72"/>
    </location>
</feature>
<dbReference type="RefSeq" id="WP_191304068.1">
    <property type="nucleotide sequence ID" value="NZ_BNAR01000016.1"/>
</dbReference>
<dbReference type="InterPro" id="IPR012967">
    <property type="entry name" value="COMT_dimerisation"/>
</dbReference>
<dbReference type="Pfam" id="PF08100">
    <property type="entry name" value="Dimerisation"/>
    <property type="match status" value="1"/>
</dbReference>
<sequence length="108" mass="11319">MSGLVTPMVLRVAVTLGLPDRLRDEPATAHDLALELEVDPLALHLLLAHLTTLGVAERTDAGYRTTGFGALLGADAGNGLNNLLHHDSAAGRADLAFVKLTAVSTRRS</sequence>
<dbReference type="Gene3D" id="1.10.10.10">
    <property type="entry name" value="Winged helix-like DNA-binding domain superfamily/Winged helix DNA-binding domain"/>
    <property type="match status" value="1"/>
</dbReference>